<evidence type="ECO:0000313" key="8">
    <source>
        <dbReference type="Proteomes" id="UP000048948"/>
    </source>
</evidence>
<dbReference type="EMBL" id="CNFU01001069">
    <property type="protein sequence ID" value="CKS97446.1"/>
    <property type="molecule type" value="Genomic_DNA"/>
</dbReference>
<evidence type="ECO:0000313" key="4">
    <source>
        <dbReference type="EMBL" id="COX37704.1"/>
    </source>
</evidence>
<evidence type="ECO:0000313" key="10">
    <source>
        <dbReference type="Proteomes" id="UP000050164"/>
    </source>
</evidence>
<evidence type="ECO:0000313" key="2">
    <source>
        <dbReference type="EMBL" id="CKT36604.1"/>
    </source>
</evidence>
<dbReference type="AlphaFoldDB" id="A0A0U0T8P8"/>
<dbReference type="Proteomes" id="UP000050164">
    <property type="component" value="Unassembled WGS sequence"/>
</dbReference>
<dbReference type="Proteomes" id="UP000044938">
    <property type="component" value="Unassembled WGS sequence"/>
</dbReference>
<dbReference type="EMBL" id="CNGE01000803">
    <property type="protein sequence ID" value="CKT36604.1"/>
    <property type="molecule type" value="Genomic_DNA"/>
</dbReference>
<sequence length="59" mass="5920">MAAAVLVARAAPVAPVAIQPSDYVGRAGPAPQRNWAPNQCSVGSAITESTASAQNTTAR</sequence>
<evidence type="ECO:0000313" key="1">
    <source>
        <dbReference type="EMBL" id="CKS97446.1"/>
    </source>
</evidence>
<proteinExistence type="predicted"/>
<evidence type="ECO:0000313" key="3">
    <source>
        <dbReference type="EMBL" id="CKU85200.1"/>
    </source>
</evidence>
<dbReference type="Proteomes" id="UP000048948">
    <property type="component" value="Unassembled WGS sequence"/>
</dbReference>
<gene>
    <name evidence="4" type="ORF">ERS007720_04397</name>
    <name evidence="5" type="ORF">ERS007741_04683</name>
    <name evidence="2" type="ORF">ERS027646_03428</name>
    <name evidence="3" type="ORF">ERS027659_05301</name>
    <name evidence="1" type="ORF">ERS027661_03773</name>
</gene>
<evidence type="ECO:0000313" key="9">
    <source>
        <dbReference type="Proteomes" id="UP000049023"/>
    </source>
</evidence>
<dbReference type="Proteomes" id="UP000048600">
    <property type="component" value="Unassembled WGS sequence"/>
</dbReference>
<dbReference type="Proteomes" id="UP000049023">
    <property type="component" value="Unassembled WGS sequence"/>
</dbReference>
<evidence type="ECO:0000313" key="6">
    <source>
        <dbReference type="Proteomes" id="UP000044938"/>
    </source>
</evidence>
<dbReference type="EMBL" id="CNFT01003244">
    <property type="protein sequence ID" value="CKU85200.1"/>
    <property type="molecule type" value="Genomic_DNA"/>
</dbReference>
<accession>A0A0U0T8P8</accession>
<reference evidence="6 7" key="1">
    <citation type="submission" date="2015-03" db="EMBL/GenBank/DDBJ databases">
        <authorList>
            <consortium name="Pathogen Informatics"/>
        </authorList>
    </citation>
    <scope>NUCLEOTIDE SEQUENCE [LARGE SCALE GENOMIC DNA]</scope>
    <source>
        <strain evidence="2 8">Bir 172</strain>
        <strain evidence="3 10">Bir 185</strain>
        <strain evidence="1 9">Bir 187</strain>
        <strain evidence="4 6">M09401471</strain>
        <strain evidence="5 7">P00601463</strain>
    </source>
</reference>
<dbReference type="EMBL" id="CHKL01001131">
    <property type="protein sequence ID" value="COX72294.1"/>
    <property type="molecule type" value="Genomic_DNA"/>
</dbReference>
<dbReference type="EMBL" id="CSAJ01000924">
    <property type="protein sequence ID" value="COX37704.1"/>
    <property type="molecule type" value="Genomic_DNA"/>
</dbReference>
<protein>
    <submittedName>
        <fullName evidence="2">Uncharacterized protein</fullName>
    </submittedName>
</protein>
<organism evidence="2 8">
    <name type="scientific">Mycobacterium tuberculosis</name>
    <dbReference type="NCBI Taxonomy" id="1773"/>
    <lineage>
        <taxon>Bacteria</taxon>
        <taxon>Bacillati</taxon>
        <taxon>Actinomycetota</taxon>
        <taxon>Actinomycetes</taxon>
        <taxon>Mycobacteriales</taxon>
        <taxon>Mycobacteriaceae</taxon>
        <taxon>Mycobacterium</taxon>
        <taxon>Mycobacterium tuberculosis complex</taxon>
    </lineage>
</organism>
<evidence type="ECO:0000313" key="5">
    <source>
        <dbReference type="EMBL" id="COX72294.1"/>
    </source>
</evidence>
<evidence type="ECO:0000313" key="7">
    <source>
        <dbReference type="Proteomes" id="UP000048600"/>
    </source>
</evidence>
<name>A0A0U0T8P8_MYCTX</name>